<dbReference type="PANTHER" id="PTHR30404:SF0">
    <property type="entry name" value="N-ACETYLMURAMOYL-L-ALANINE AMIDASE AMIC"/>
    <property type="match status" value="1"/>
</dbReference>
<dbReference type="EC" id="3.5.1.28" evidence="2"/>
<comment type="caution">
    <text evidence="5">The sequence shown here is derived from an EMBL/GenBank/DDBJ whole genome shotgun (WGS) entry which is preliminary data.</text>
</comment>
<name>A0A1V2H5I3_9PROT</name>
<dbReference type="GO" id="GO:0008745">
    <property type="term" value="F:N-acetylmuramoyl-L-alanine amidase activity"/>
    <property type="evidence" value="ECO:0007669"/>
    <property type="project" value="UniProtKB-EC"/>
</dbReference>
<protein>
    <recommendedName>
        <fullName evidence="2">N-acetylmuramoyl-L-alanine amidase</fullName>
        <ecNumber evidence="2">3.5.1.28</ecNumber>
    </recommendedName>
</protein>
<dbReference type="CDD" id="cd02696">
    <property type="entry name" value="MurNAc-LAA"/>
    <property type="match status" value="1"/>
</dbReference>
<dbReference type="InterPro" id="IPR002508">
    <property type="entry name" value="MurNAc-LAA_cat"/>
</dbReference>
<dbReference type="Pfam" id="PF01520">
    <property type="entry name" value="Amidase_3"/>
    <property type="match status" value="1"/>
</dbReference>
<dbReference type="PANTHER" id="PTHR30404">
    <property type="entry name" value="N-ACETYLMURAMOYL-L-ALANINE AMIDASE"/>
    <property type="match status" value="1"/>
</dbReference>
<gene>
    <name evidence="5" type="ORF">BKE38_07205</name>
</gene>
<dbReference type="EMBL" id="MLCO01000056">
    <property type="protein sequence ID" value="ONG56030.1"/>
    <property type="molecule type" value="Genomic_DNA"/>
</dbReference>
<dbReference type="Proteomes" id="UP000188879">
    <property type="component" value="Unassembled WGS sequence"/>
</dbReference>
<dbReference type="Gene3D" id="3.40.630.40">
    <property type="entry name" value="Zn-dependent exopeptidases"/>
    <property type="match status" value="1"/>
</dbReference>
<comment type="catalytic activity">
    <reaction evidence="1">
        <text>Hydrolyzes the link between N-acetylmuramoyl residues and L-amino acid residues in certain cell-wall glycopeptides.</text>
        <dbReference type="EC" id="3.5.1.28"/>
    </reaction>
</comment>
<evidence type="ECO:0000313" key="5">
    <source>
        <dbReference type="EMBL" id="ONG56030.1"/>
    </source>
</evidence>
<dbReference type="SMART" id="SM00646">
    <property type="entry name" value="Ami_3"/>
    <property type="match status" value="1"/>
</dbReference>
<dbReference type="InterPro" id="IPR050695">
    <property type="entry name" value="N-acetylmuramoyl_amidase_3"/>
</dbReference>
<evidence type="ECO:0000313" key="6">
    <source>
        <dbReference type="Proteomes" id="UP000188879"/>
    </source>
</evidence>
<evidence type="ECO:0000256" key="1">
    <source>
        <dbReference type="ARBA" id="ARBA00001561"/>
    </source>
</evidence>
<dbReference type="Gene3D" id="2.60.40.3500">
    <property type="match status" value="1"/>
</dbReference>
<sequence>MGLALPALILPGEALAAVTGARLERNADGTRLILEADSATSWRLSATQRPMRLIVSLPGVTWRGPARLPGLGPARGARWDAPNRRLLIDLSGPVSVRNAATVDGRLVVELGPGTAPGFARLTQGRIAQGQMGGTATARTPARSLPVIVIDPGHGGKDPGTIGVGGTHEKRITLAAALELKKQLEAAGRCRVVLTRSRDVFIPLDGRVDIARRREATLFMSLHADSAPGARGASVYTLADRASDALSARLAQSQNRADAAGGLRIPDVSPEVQRILYSLVRQETKVGSARMARFVVSNLGQSVTLLPNTHRQASFAVLKAPDVPSVLVEMGFLSDRRDEAALNRAPYRAQVARALTGAVHGWLEQHHAGVANSG</sequence>
<dbReference type="GO" id="GO:0009253">
    <property type="term" value="P:peptidoglycan catabolic process"/>
    <property type="evidence" value="ECO:0007669"/>
    <property type="project" value="InterPro"/>
</dbReference>
<keyword evidence="3 5" id="KW-0378">Hydrolase</keyword>
<dbReference type="GO" id="GO:0030288">
    <property type="term" value="C:outer membrane-bounded periplasmic space"/>
    <property type="evidence" value="ECO:0007669"/>
    <property type="project" value="TreeGrafter"/>
</dbReference>
<proteinExistence type="predicted"/>
<organism evidence="5 6">
    <name type="scientific">Teichococcus deserti</name>
    <dbReference type="NCBI Taxonomy" id="1817963"/>
    <lineage>
        <taxon>Bacteria</taxon>
        <taxon>Pseudomonadati</taxon>
        <taxon>Pseudomonadota</taxon>
        <taxon>Alphaproteobacteria</taxon>
        <taxon>Acetobacterales</taxon>
        <taxon>Roseomonadaceae</taxon>
        <taxon>Roseomonas</taxon>
    </lineage>
</organism>
<evidence type="ECO:0000259" key="4">
    <source>
        <dbReference type="SMART" id="SM00646"/>
    </source>
</evidence>
<reference evidence="5 6" key="1">
    <citation type="submission" date="2016-10" db="EMBL/GenBank/DDBJ databases">
        <title>Draft Genome sequence of Roseomonas sp. strain M3.</title>
        <authorList>
            <person name="Subhash Y."/>
            <person name="Lee S."/>
        </authorList>
    </citation>
    <scope>NUCLEOTIDE SEQUENCE [LARGE SCALE GENOMIC DNA]</scope>
    <source>
        <strain evidence="5 6">M3</strain>
    </source>
</reference>
<dbReference type="AlphaFoldDB" id="A0A1V2H5I3"/>
<feature type="domain" description="MurNAc-LAA" evidence="4">
    <location>
        <begin position="207"/>
        <end position="359"/>
    </location>
</feature>
<accession>A0A1V2H5I3</accession>
<evidence type="ECO:0000256" key="3">
    <source>
        <dbReference type="ARBA" id="ARBA00022801"/>
    </source>
</evidence>
<dbReference type="SUPFAM" id="SSF53187">
    <property type="entry name" value="Zn-dependent exopeptidases"/>
    <property type="match status" value="1"/>
</dbReference>
<evidence type="ECO:0000256" key="2">
    <source>
        <dbReference type="ARBA" id="ARBA00011901"/>
    </source>
</evidence>
<keyword evidence="6" id="KW-1185">Reference proteome</keyword>